<dbReference type="EMBL" id="MGGP01000009">
    <property type="protein sequence ID" value="OGM33067.1"/>
    <property type="molecule type" value="Genomic_DNA"/>
</dbReference>
<keyword evidence="2" id="KW-0488">Methylation</keyword>
<dbReference type="SUPFAM" id="SSF54523">
    <property type="entry name" value="Pili subunits"/>
    <property type="match status" value="1"/>
</dbReference>
<evidence type="ECO:0000256" key="5">
    <source>
        <dbReference type="ARBA" id="ARBA00023136"/>
    </source>
</evidence>
<feature type="domain" description="Type II secretion system protein GspG C-terminal" evidence="7">
    <location>
        <begin position="36"/>
        <end position="108"/>
    </location>
</feature>
<dbReference type="PROSITE" id="PS00409">
    <property type="entry name" value="PROKAR_NTER_METHYL"/>
    <property type="match status" value="1"/>
</dbReference>
<reference evidence="8 9" key="1">
    <citation type="journal article" date="2016" name="Nat. Commun.">
        <title>Thousands of microbial genomes shed light on interconnected biogeochemical processes in an aquifer system.</title>
        <authorList>
            <person name="Anantharaman K."/>
            <person name="Brown C.T."/>
            <person name="Hug L.A."/>
            <person name="Sharon I."/>
            <person name="Castelle C.J."/>
            <person name="Probst A.J."/>
            <person name="Thomas B.C."/>
            <person name="Singh A."/>
            <person name="Wilkins M.J."/>
            <person name="Karaoz U."/>
            <person name="Brodie E.L."/>
            <person name="Williams K.H."/>
            <person name="Hubbard S.S."/>
            <person name="Banfield J.F."/>
        </authorList>
    </citation>
    <scope>NUCLEOTIDE SEQUENCE [LARGE SCALE GENOMIC DNA]</scope>
</reference>
<dbReference type="PANTHER" id="PTHR30093:SF44">
    <property type="entry name" value="TYPE II SECRETION SYSTEM CORE PROTEIN G"/>
    <property type="match status" value="1"/>
</dbReference>
<evidence type="ECO:0000313" key="8">
    <source>
        <dbReference type="EMBL" id="OGM33067.1"/>
    </source>
</evidence>
<feature type="transmembrane region" description="Helical" evidence="6">
    <location>
        <begin position="12"/>
        <end position="33"/>
    </location>
</feature>
<proteinExistence type="predicted"/>
<evidence type="ECO:0000256" key="6">
    <source>
        <dbReference type="SAM" id="Phobius"/>
    </source>
</evidence>
<dbReference type="Pfam" id="PF08334">
    <property type="entry name" value="T2SSG"/>
    <property type="match status" value="1"/>
</dbReference>
<dbReference type="Proteomes" id="UP000178870">
    <property type="component" value="Unassembled WGS sequence"/>
</dbReference>
<evidence type="ECO:0000256" key="2">
    <source>
        <dbReference type="ARBA" id="ARBA00022481"/>
    </source>
</evidence>
<keyword evidence="5 6" id="KW-0472">Membrane</keyword>
<dbReference type="InterPro" id="IPR012902">
    <property type="entry name" value="N_methyl_site"/>
</dbReference>
<accession>A0A1F7Z0K9</accession>
<evidence type="ECO:0000256" key="3">
    <source>
        <dbReference type="ARBA" id="ARBA00022692"/>
    </source>
</evidence>
<dbReference type="NCBIfam" id="TIGR02532">
    <property type="entry name" value="IV_pilin_GFxxxE"/>
    <property type="match status" value="1"/>
</dbReference>
<comment type="subcellular location">
    <subcellularLocation>
        <location evidence="1">Membrane</location>
        <topology evidence="1">Single-pass membrane protein</topology>
    </subcellularLocation>
</comment>
<evidence type="ECO:0000259" key="7">
    <source>
        <dbReference type="Pfam" id="PF08334"/>
    </source>
</evidence>
<dbReference type="InterPro" id="IPR045584">
    <property type="entry name" value="Pilin-like"/>
</dbReference>
<evidence type="ECO:0000313" key="9">
    <source>
        <dbReference type="Proteomes" id="UP000178870"/>
    </source>
</evidence>
<organism evidence="8 9">
    <name type="scientific">Candidatus Woesebacteria bacterium RIFCSPHIGHO2_01_FULL_44_21</name>
    <dbReference type="NCBI Taxonomy" id="1802503"/>
    <lineage>
        <taxon>Bacteria</taxon>
        <taxon>Candidatus Woeseibacteriota</taxon>
    </lineage>
</organism>
<dbReference type="InterPro" id="IPR013545">
    <property type="entry name" value="T2SS_protein-GspG_C"/>
</dbReference>
<dbReference type="Pfam" id="PF07963">
    <property type="entry name" value="N_methyl"/>
    <property type="match status" value="1"/>
</dbReference>
<dbReference type="InterPro" id="IPR000983">
    <property type="entry name" value="Bac_GSPG_pilin"/>
</dbReference>
<sequence length="146" mass="15310">MTRIKNFKGFTLIELLITIMIIGILVTIATFGLRQAQSSARDGKRKADLEEIAIGLELYRSECNRYPAALGASLVGSAPPATCTGTYITDVPTDPSPPRAYAYSTNGPGTSIILCAALEQAPNPAVSTTGCGSCGGSACNWRIARP</sequence>
<dbReference type="GO" id="GO:0015627">
    <property type="term" value="C:type II protein secretion system complex"/>
    <property type="evidence" value="ECO:0007669"/>
    <property type="project" value="InterPro"/>
</dbReference>
<dbReference type="PANTHER" id="PTHR30093">
    <property type="entry name" value="GENERAL SECRETION PATHWAY PROTEIN G"/>
    <property type="match status" value="1"/>
</dbReference>
<dbReference type="GO" id="GO:0016020">
    <property type="term" value="C:membrane"/>
    <property type="evidence" value="ECO:0007669"/>
    <property type="project" value="UniProtKB-SubCell"/>
</dbReference>
<dbReference type="PRINTS" id="PR00813">
    <property type="entry name" value="BCTERIALGSPG"/>
</dbReference>
<protein>
    <recommendedName>
        <fullName evidence="7">Type II secretion system protein GspG C-terminal domain-containing protein</fullName>
    </recommendedName>
</protein>
<keyword evidence="4 6" id="KW-1133">Transmembrane helix</keyword>
<dbReference type="Gene3D" id="3.30.700.10">
    <property type="entry name" value="Glycoprotein, Type 4 Pilin"/>
    <property type="match status" value="1"/>
</dbReference>
<dbReference type="AlphaFoldDB" id="A0A1F7Z0K9"/>
<gene>
    <name evidence="8" type="ORF">A2803_03035</name>
</gene>
<dbReference type="GO" id="GO:0015628">
    <property type="term" value="P:protein secretion by the type II secretion system"/>
    <property type="evidence" value="ECO:0007669"/>
    <property type="project" value="InterPro"/>
</dbReference>
<comment type="caution">
    <text evidence="8">The sequence shown here is derived from an EMBL/GenBank/DDBJ whole genome shotgun (WGS) entry which is preliminary data.</text>
</comment>
<evidence type="ECO:0000256" key="1">
    <source>
        <dbReference type="ARBA" id="ARBA00004167"/>
    </source>
</evidence>
<keyword evidence="3 6" id="KW-0812">Transmembrane</keyword>
<evidence type="ECO:0000256" key="4">
    <source>
        <dbReference type="ARBA" id="ARBA00022989"/>
    </source>
</evidence>
<name>A0A1F7Z0K9_9BACT</name>